<dbReference type="InterPro" id="IPR011701">
    <property type="entry name" value="MFS"/>
</dbReference>
<feature type="transmembrane region" description="Helical" evidence="1">
    <location>
        <begin position="205"/>
        <end position="231"/>
    </location>
</feature>
<reference evidence="3" key="2">
    <citation type="submission" date="2012-01" db="EMBL/GenBank/DDBJ databases">
        <title>Complete sequence of chromosome of Marinitoga piezophila KA3.</title>
        <authorList>
            <person name="Lucas S."/>
            <person name="Han J."/>
            <person name="Lapidus A."/>
            <person name="Cheng J.-F."/>
            <person name="Goodwin L."/>
            <person name="Pitluck S."/>
            <person name="Peters L."/>
            <person name="Mikhailova N."/>
            <person name="Teshima H."/>
            <person name="Detter J.C."/>
            <person name="Han C."/>
            <person name="Tapia R."/>
            <person name="Land M."/>
            <person name="Hauser L."/>
            <person name="Kyrpides N."/>
            <person name="Ivanova N."/>
            <person name="Pagani I."/>
            <person name="Jebbar M."/>
            <person name="Vannier P."/>
            <person name="Oger P."/>
            <person name="Cario A."/>
            <person name="Bartlett D."/>
            <person name="Noll K.M."/>
            <person name="Woyke T."/>
        </authorList>
    </citation>
    <scope>NUCLEOTIDE SEQUENCE [LARGE SCALE GENOMIC DNA]</scope>
    <source>
        <strain evidence="3">DSM 14283 / JCM 11233 / KA3</strain>
    </source>
</reference>
<feature type="transmembrane region" description="Helical" evidence="1">
    <location>
        <begin position="41"/>
        <end position="61"/>
    </location>
</feature>
<feature type="transmembrane region" description="Helical" evidence="1">
    <location>
        <begin position="68"/>
        <end position="88"/>
    </location>
</feature>
<dbReference type="KEGG" id="mpz:Marpi_1918"/>
<dbReference type="OrthoDB" id="41501at2"/>
<dbReference type="SUPFAM" id="SSF103473">
    <property type="entry name" value="MFS general substrate transporter"/>
    <property type="match status" value="1"/>
</dbReference>
<dbReference type="EMBL" id="CP003257">
    <property type="protein sequence ID" value="AEX86298.1"/>
    <property type="molecule type" value="Genomic_DNA"/>
</dbReference>
<feature type="transmembrane region" description="Helical" evidence="1">
    <location>
        <begin position="126"/>
        <end position="149"/>
    </location>
</feature>
<dbReference type="HOGENOM" id="CLU_681280_0_0_0"/>
<protein>
    <submittedName>
        <fullName evidence="2">Arabinose efflux permease family protein</fullName>
    </submittedName>
</protein>
<gene>
    <name evidence="2" type="ordered locus">Marpi_1918</name>
</gene>
<proteinExistence type="predicted"/>
<evidence type="ECO:0000313" key="3">
    <source>
        <dbReference type="Proteomes" id="UP000007161"/>
    </source>
</evidence>
<evidence type="ECO:0000256" key="1">
    <source>
        <dbReference type="SAM" id="Phobius"/>
    </source>
</evidence>
<feature type="transmembrane region" description="Helical" evidence="1">
    <location>
        <begin position="271"/>
        <end position="287"/>
    </location>
</feature>
<accession>H2J6F0</accession>
<name>H2J6F0_MARPK</name>
<feature type="transmembrane region" description="Helical" evidence="1">
    <location>
        <begin position="9"/>
        <end position="29"/>
    </location>
</feature>
<dbReference type="Pfam" id="PF07690">
    <property type="entry name" value="MFS_1"/>
    <property type="match status" value="1"/>
</dbReference>
<dbReference type="eggNOG" id="COG2814">
    <property type="taxonomic scope" value="Bacteria"/>
</dbReference>
<keyword evidence="1" id="KW-1133">Transmembrane helix</keyword>
<feature type="transmembrane region" description="Helical" evidence="1">
    <location>
        <begin position="356"/>
        <end position="376"/>
    </location>
</feature>
<dbReference type="RefSeq" id="WP_014297368.1">
    <property type="nucleotide sequence ID" value="NC_016751.1"/>
</dbReference>
<sequence>MDSNLRKYLIINSIPAFSFITILLSPMYASKIGLNVYEASIVFSVVYGIQAILTFALGHFFEKKSPNYGLAAGRLLFAIGNIILAFAFNSYIYLIAQIVIGSIDIFWPLVSMYERAIVPPNKREKFYFLLPLISEFVKVLLFVPIIFFMDYDKTSLNFYRNVFLSVSALNILYAVLMVKYLPFVKSGSDLHEEHMEIHKPNIKKYITVLLNQIIFFANFGFGSYLIISYYIKDILNADAKVMLTYEVAFSLTVLTSVLWKKYIKLKNEDAIVIGTFIMSLFYAMLLVKGWIPFYFSHVLLGIGFVLWISSKEPLKQEYAPVNFGRYEGLFNGIQLFSKIFTPVAAGYIASQYSYDMVFTISFIVLFANSIITFFGLRYPSR</sequence>
<dbReference type="InterPro" id="IPR036259">
    <property type="entry name" value="MFS_trans_sf"/>
</dbReference>
<evidence type="ECO:0000313" key="2">
    <source>
        <dbReference type="EMBL" id="AEX86298.1"/>
    </source>
</evidence>
<feature type="transmembrane region" description="Helical" evidence="1">
    <location>
        <begin position="161"/>
        <end position="184"/>
    </location>
</feature>
<keyword evidence="3" id="KW-1185">Reference proteome</keyword>
<reference evidence="2 3" key="1">
    <citation type="journal article" date="2012" name="J. Bacteriol.">
        <title>Complete Genome Sequence of the Thermophilic, Piezophilic, Heterotrophic Bacterium Marinitoga piezophila KA3.</title>
        <authorList>
            <person name="Lucas S."/>
            <person name="Han J."/>
            <person name="Lapidus A."/>
            <person name="Cheng J.F."/>
            <person name="Goodwin L.A."/>
            <person name="Pitluck S."/>
            <person name="Peters L."/>
            <person name="Mikhailova N."/>
            <person name="Teshima H."/>
            <person name="Detter J.C."/>
            <person name="Han C."/>
            <person name="Tapia R."/>
            <person name="Land M."/>
            <person name="Hauser L."/>
            <person name="Kyrpides N.C."/>
            <person name="Ivanova N."/>
            <person name="Pagani I."/>
            <person name="Vannier P."/>
            <person name="Oger P."/>
            <person name="Bartlett D.H."/>
            <person name="Noll K.M."/>
            <person name="Woyke T."/>
            <person name="Jebbar M."/>
        </authorList>
    </citation>
    <scope>NUCLEOTIDE SEQUENCE [LARGE SCALE GENOMIC DNA]</scope>
    <source>
        <strain evidence="3">DSM 14283 / JCM 11233 / KA3</strain>
    </source>
</reference>
<dbReference type="Proteomes" id="UP000007161">
    <property type="component" value="Chromosome"/>
</dbReference>
<dbReference type="AlphaFoldDB" id="H2J6F0"/>
<keyword evidence="1" id="KW-0472">Membrane</keyword>
<dbReference type="Gene3D" id="1.20.1250.20">
    <property type="entry name" value="MFS general substrate transporter like domains"/>
    <property type="match status" value="1"/>
</dbReference>
<feature type="transmembrane region" description="Helical" evidence="1">
    <location>
        <begin position="94"/>
        <end position="114"/>
    </location>
</feature>
<dbReference type="GO" id="GO:0022857">
    <property type="term" value="F:transmembrane transporter activity"/>
    <property type="evidence" value="ECO:0007669"/>
    <property type="project" value="InterPro"/>
</dbReference>
<feature type="transmembrane region" description="Helical" evidence="1">
    <location>
        <begin position="243"/>
        <end position="259"/>
    </location>
</feature>
<organism evidence="2 3">
    <name type="scientific">Marinitoga piezophila (strain DSM 14283 / JCM 11233 / KA3)</name>
    <dbReference type="NCBI Taxonomy" id="443254"/>
    <lineage>
        <taxon>Bacteria</taxon>
        <taxon>Thermotogati</taxon>
        <taxon>Thermotogota</taxon>
        <taxon>Thermotogae</taxon>
        <taxon>Petrotogales</taxon>
        <taxon>Petrotogaceae</taxon>
        <taxon>Marinitoga</taxon>
    </lineage>
</organism>
<keyword evidence="1" id="KW-0812">Transmembrane</keyword>